<dbReference type="EMBL" id="JAPEUR010000053">
    <property type="protein sequence ID" value="KAJ4325097.1"/>
    <property type="molecule type" value="Genomic_DNA"/>
</dbReference>
<accession>A0A9W9BRZ4</accession>
<proteinExistence type="predicted"/>
<dbReference type="AlphaFoldDB" id="A0A9W9BRZ4"/>
<dbReference type="PANTHER" id="PTHR34502:SF4">
    <property type="entry name" value="DUF6594 DOMAIN-CONTAINING PROTEIN"/>
    <property type="match status" value="1"/>
</dbReference>
<comment type="caution">
    <text evidence="2">The sequence shown here is derived from an EMBL/GenBank/DDBJ whole genome shotgun (WGS) entry which is preliminary data.</text>
</comment>
<dbReference type="Proteomes" id="UP001140502">
    <property type="component" value="Unassembled WGS sequence"/>
</dbReference>
<name>A0A9W9BRZ4_9HYPO</name>
<gene>
    <name evidence="2" type="ORF">N0V84_003641</name>
</gene>
<dbReference type="PANTHER" id="PTHR34502">
    <property type="entry name" value="DUF6594 DOMAIN-CONTAINING PROTEIN-RELATED"/>
    <property type="match status" value="1"/>
</dbReference>
<dbReference type="InterPro" id="IPR046529">
    <property type="entry name" value="DUF6594"/>
</dbReference>
<evidence type="ECO:0000313" key="2">
    <source>
        <dbReference type="EMBL" id="KAJ4325097.1"/>
    </source>
</evidence>
<sequence>MPANNDVEMQAGQNSQQKLLGFAALASLMASDRDQELLIFRKFDEISARNLLYLQCELLTIEERLKRWDKKVSNSSDMDLEEAAETWEVMVEQAKDGGIEANEMVALVAQLRAKVKEYHLQGRIAGMHSPDRRVIKVAQNELWGGPLQPDGHKRSPVVGGKSKDYLDTEKDLVSLKAPVETDPLSRLLRVYWPGKVSKTAVQGEALN</sequence>
<protein>
    <recommendedName>
        <fullName evidence="1">DUF6594 domain-containing protein</fullName>
    </recommendedName>
</protein>
<dbReference type="OrthoDB" id="5342093at2759"/>
<feature type="domain" description="DUF6594" evidence="1">
    <location>
        <begin position="23"/>
        <end position="190"/>
    </location>
</feature>
<evidence type="ECO:0000313" key="3">
    <source>
        <dbReference type="Proteomes" id="UP001140502"/>
    </source>
</evidence>
<dbReference type="Pfam" id="PF20237">
    <property type="entry name" value="DUF6594"/>
    <property type="match status" value="1"/>
</dbReference>
<organism evidence="2 3">
    <name type="scientific">Fusarium piperis</name>
    <dbReference type="NCBI Taxonomy" id="1435070"/>
    <lineage>
        <taxon>Eukaryota</taxon>
        <taxon>Fungi</taxon>
        <taxon>Dikarya</taxon>
        <taxon>Ascomycota</taxon>
        <taxon>Pezizomycotina</taxon>
        <taxon>Sordariomycetes</taxon>
        <taxon>Hypocreomycetidae</taxon>
        <taxon>Hypocreales</taxon>
        <taxon>Nectriaceae</taxon>
        <taxon>Fusarium</taxon>
        <taxon>Fusarium solani species complex</taxon>
    </lineage>
</organism>
<reference evidence="2" key="1">
    <citation type="submission" date="2022-10" db="EMBL/GenBank/DDBJ databases">
        <title>Tapping the CABI collections for fungal endophytes: first genome assemblies for Collariella, Neodidymelliopsis, Ascochyta clinopodiicola, Didymella pomorum, Didymosphaeria variabile, Neocosmospora piperis and Neocucurbitaria cava.</title>
        <authorList>
            <person name="Hill R."/>
        </authorList>
    </citation>
    <scope>NUCLEOTIDE SEQUENCE</scope>
    <source>
        <strain evidence="2">IMI 366586</strain>
    </source>
</reference>
<evidence type="ECO:0000259" key="1">
    <source>
        <dbReference type="Pfam" id="PF20237"/>
    </source>
</evidence>
<keyword evidence="3" id="KW-1185">Reference proteome</keyword>